<evidence type="ECO:0000256" key="1">
    <source>
        <dbReference type="ARBA" id="ARBA00000439"/>
    </source>
</evidence>
<dbReference type="NCBIfam" id="TIGR00217">
    <property type="entry name" value="malQ"/>
    <property type="match status" value="1"/>
</dbReference>
<comment type="catalytic activity">
    <reaction evidence="1 10">
        <text>Transfers a segment of a (1-&gt;4)-alpha-D-glucan to a new position in an acceptor, which may be glucose or a (1-&gt;4)-alpha-D-glucan.</text>
        <dbReference type="EC" id="2.4.1.25"/>
    </reaction>
</comment>
<dbReference type="SUPFAM" id="SSF51445">
    <property type="entry name" value="(Trans)glycosidases"/>
    <property type="match status" value="1"/>
</dbReference>
<keyword evidence="13" id="KW-1185">Reference proteome</keyword>
<evidence type="ECO:0000256" key="4">
    <source>
        <dbReference type="ARBA" id="ARBA00020295"/>
    </source>
</evidence>
<comment type="similarity">
    <text evidence="2 10">Belongs to the disproportionating enzyme family.</text>
</comment>
<organism evidence="12 13">
    <name type="scientific">Pontibacter aydingkolensis</name>
    <dbReference type="NCBI Taxonomy" id="1911536"/>
    <lineage>
        <taxon>Bacteria</taxon>
        <taxon>Pseudomonadati</taxon>
        <taxon>Bacteroidota</taxon>
        <taxon>Cytophagia</taxon>
        <taxon>Cytophagales</taxon>
        <taxon>Hymenobacteraceae</taxon>
        <taxon>Pontibacter</taxon>
    </lineage>
</organism>
<dbReference type="PROSITE" id="PS50222">
    <property type="entry name" value="EF_HAND_2"/>
    <property type="match status" value="1"/>
</dbReference>
<keyword evidence="7 10" id="KW-0119">Carbohydrate metabolism</keyword>
<dbReference type="PANTHER" id="PTHR32438:SF5">
    <property type="entry name" value="4-ALPHA-GLUCANOTRANSFERASE DPE1, CHLOROPLASTIC_AMYLOPLASTIC"/>
    <property type="match status" value="1"/>
</dbReference>
<protein>
    <recommendedName>
        <fullName evidence="4 10">4-alpha-glucanotransferase</fullName>
        <ecNumber evidence="3 10">2.4.1.25</ecNumber>
    </recommendedName>
    <alternativeName>
        <fullName evidence="8 10">Amylomaltase</fullName>
    </alternativeName>
    <alternativeName>
        <fullName evidence="9 10">Disproportionating enzyme</fullName>
    </alternativeName>
</protein>
<dbReference type="Gene3D" id="3.20.20.80">
    <property type="entry name" value="Glycosidases"/>
    <property type="match status" value="1"/>
</dbReference>
<evidence type="ECO:0000256" key="10">
    <source>
        <dbReference type="RuleBase" id="RU361207"/>
    </source>
</evidence>
<reference evidence="12 13" key="1">
    <citation type="journal article" date="2016" name="Int. J. Syst. Evol. Microbiol.">
        <title>Pontibacter aydingkolensis sp. nov., isolated from soil of a salt lake.</title>
        <authorList>
            <person name="Osman G."/>
            <person name="Zhang T."/>
            <person name="Lou K."/>
            <person name="Gao Y."/>
            <person name="Chang W."/>
            <person name="Lin Q."/>
            <person name="Yang H.M."/>
            <person name="Huo X.D."/>
            <person name="Wang N."/>
        </authorList>
    </citation>
    <scope>NUCLEOTIDE SEQUENCE [LARGE SCALE GENOMIC DNA]</scope>
    <source>
        <strain evidence="12 13">KACC 19255</strain>
    </source>
</reference>
<evidence type="ECO:0000256" key="3">
    <source>
        <dbReference type="ARBA" id="ARBA00012560"/>
    </source>
</evidence>
<dbReference type="NCBIfam" id="NF011080">
    <property type="entry name" value="PRK14508.1-3"/>
    <property type="match status" value="1"/>
</dbReference>
<dbReference type="GO" id="GO:0004134">
    <property type="term" value="F:4-alpha-glucanotransferase activity"/>
    <property type="evidence" value="ECO:0007669"/>
    <property type="project" value="UniProtKB-EC"/>
</dbReference>
<dbReference type="EMBL" id="JAHYXK010000010">
    <property type="protein sequence ID" value="MBW7467948.1"/>
    <property type="molecule type" value="Genomic_DNA"/>
</dbReference>
<comment type="caution">
    <text evidence="12">The sequence shown here is derived from an EMBL/GenBank/DDBJ whole genome shotgun (WGS) entry which is preliminary data.</text>
</comment>
<dbReference type="RefSeq" id="WP_219877825.1">
    <property type="nucleotide sequence ID" value="NZ_JAHYXK010000010.1"/>
</dbReference>
<evidence type="ECO:0000313" key="12">
    <source>
        <dbReference type="EMBL" id="MBW7467948.1"/>
    </source>
</evidence>
<keyword evidence="5 10" id="KW-0328">Glycosyltransferase</keyword>
<sequence>MIIPKRSSGLLLHITSLPSRFGIGDLGPEAYNFCDLLVEAGQRYWQILPLNPTEHEYGNSPYSSHSAFAGNPLLISPELLVKDGLLHDKDLETDKTFSENRVDYKAVVKYKVTLLKKSYHFFKSELPDTIWKDFTLFQKTHRSWLDDFARFAAYKIHFSHKSWVEWPDAIKFREKEAMQELDEDLDEQIEFEEYLQFLVYRQWQKLKDYANKKGITFLGDMPFYVSHDSADVWAHPKYFKLDRDGKPLAVSGVPPDYFSKTGQLWGTPVFDWEALEKHNFDWWLQRIEHNLQLFGLLRLDHFRAFSAYWEVPADEKTAINGKWVKSPGMEILKLIKEKHHPMPIIAEDLGEIDQPVRDLMHKFDLPGMLVLLFAFGDDISTNPYAPHNHTVNSIVYTGTHDNTTTRGWYEKVASKEDKHRLSEYSNHKLNANNVADVMMHLALGSVAQLAILPVQDVLRLGADAVMNIPSTSKGNWEWRLQKNQFGQQQIKHLYEMTALYGRCDPEKTSINNL</sequence>
<dbReference type="Proteomes" id="UP000813018">
    <property type="component" value="Unassembled WGS sequence"/>
</dbReference>
<gene>
    <name evidence="12" type="primary">malQ</name>
    <name evidence="12" type="ORF">K0O23_12810</name>
</gene>
<name>A0ABS7CVQ7_9BACT</name>
<dbReference type="EC" id="2.4.1.25" evidence="3 10"/>
<dbReference type="InterPro" id="IPR002048">
    <property type="entry name" value="EF_hand_dom"/>
</dbReference>
<evidence type="ECO:0000256" key="8">
    <source>
        <dbReference type="ARBA" id="ARBA00031423"/>
    </source>
</evidence>
<evidence type="ECO:0000256" key="6">
    <source>
        <dbReference type="ARBA" id="ARBA00022679"/>
    </source>
</evidence>
<dbReference type="PANTHER" id="PTHR32438">
    <property type="entry name" value="4-ALPHA-GLUCANOTRANSFERASE DPE1, CHLOROPLASTIC/AMYLOPLASTIC"/>
    <property type="match status" value="1"/>
</dbReference>
<dbReference type="InterPro" id="IPR003385">
    <property type="entry name" value="Glyco_hydro_77"/>
</dbReference>
<evidence type="ECO:0000256" key="5">
    <source>
        <dbReference type="ARBA" id="ARBA00022676"/>
    </source>
</evidence>
<evidence type="ECO:0000256" key="2">
    <source>
        <dbReference type="ARBA" id="ARBA00005684"/>
    </source>
</evidence>
<evidence type="ECO:0000259" key="11">
    <source>
        <dbReference type="PROSITE" id="PS50222"/>
    </source>
</evidence>
<accession>A0ABS7CVQ7</accession>
<feature type="domain" description="EF-hand" evidence="11">
    <location>
        <begin position="175"/>
        <end position="204"/>
    </location>
</feature>
<keyword evidence="6 10" id="KW-0808">Transferase</keyword>
<dbReference type="InterPro" id="IPR017853">
    <property type="entry name" value="GH"/>
</dbReference>
<evidence type="ECO:0000256" key="9">
    <source>
        <dbReference type="ARBA" id="ARBA00031501"/>
    </source>
</evidence>
<evidence type="ECO:0000313" key="13">
    <source>
        <dbReference type="Proteomes" id="UP000813018"/>
    </source>
</evidence>
<dbReference type="Pfam" id="PF02446">
    <property type="entry name" value="Glyco_hydro_77"/>
    <property type="match status" value="1"/>
</dbReference>
<proteinExistence type="inferred from homology"/>
<evidence type="ECO:0000256" key="7">
    <source>
        <dbReference type="ARBA" id="ARBA00023277"/>
    </source>
</evidence>